<dbReference type="AlphaFoldDB" id="A0A2J8AJU3"/>
<sequence length="113" mass="12598">MSSAGLFKEFYGLTRIAVRLLKENPSILQKSAAAPRLLEKTPAQTLSNSTEVERNAYIKNLRSVPSTYRCSLSGKYSRRWGAGLAFGTGRRRPREQVSHGLRPAHVRANRLAV</sequence>
<evidence type="ECO:0000313" key="2">
    <source>
        <dbReference type="Proteomes" id="UP000236333"/>
    </source>
</evidence>
<organism evidence="1 2">
    <name type="scientific">Tetrabaena socialis</name>
    <dbReference type="NCBI Taxonomy" id="47790"/>
    <lineage>
        <taxon>Eukaryota</taxon>
        <taxon>Viridiplantae</taxon>
        <taxon>Chlorophyta</taxon>
        <taxon>core chlorophytes</taxon>
        <taxon>Chlorophyceae</taxon>
        <taxon>CS clade</taxon>
        <taxon>Chlamydomonadales</taxon>
        <taxon>Tetrabaenaceae</taxon>
        <taxon>Tetrabaena</taxon>
    </lineage>
</organism>
<gene>
    <name evidence="1" type="ORF">TSOC_000307</name>
</gene>
<reference evidence="1 2" key="1">
    <citation type="journal article" date="2017" name="Mol. Biol. Evol.">
        <title>The 4-celled Tetrabaena socialis nuclear genome reveals the essential components for genetic control of cell number at the origin of multicellularity in the volvocine lineage.</title>
        <authorList>
            <person name="Featherston J."/>
            <person name="Arakaki Y."/>
            <person name="Hanschen E.R."/>
            <person name="Ferris P.J."/>
            <person name="Michod R.E."/>
            <person name="Olson B.J.S.C."/>
            <person name="Nozaki H."/>
            <person name="Durand P.M."/>
        </authorList>
    </citation>
    <scope>NUCLEOTIDE SEQUENCE [LARGE SCALE GENOMIC DNA]</scope>
    <source>
        <strain evidence="1 2">NIES-571</strain>
    </source>
</reference>
<dbReference type="EMBL" id="PGGS01000004">
    <property type="protein sequence ID" value="PNH12779.1"/>
    <property type="molecule type" value="Genomic_DNA"/>
</dbReference>
<name>A0A2J8AJU3_9CHLO</name>
<protein>
    <submittedName>
        <fullName evidence="1">Uncharacterized protein</fullName>
    </submittedName>
</protein>
<dbReference type="Proteomes" id="UP000236333">
    <property type="component" value="Unassembled WGS sequence"/>
</dbReference>
<accession>A0A2J8AJU3</accession>
<proteinExistence type="predicted"/>
<comment type="caution">
    <text evidence="1">The sequence shown here is derived from an EMBL/GenBank/DDBJ whole genome shotgun (WGS) entry which is preliminary data.</text>
</comment>
<keyword evidence="2" id="KW-1185">Reference proteome</keyword>
<evidence type="ECO:0000313" key="1">
    <source>
        <dbReference type="EMBL" id="PNH12779.1"/>
    </source>
</evidence>